<gene>
    <name evidence="1" type="ORF">MDA_GLEAN10016587</name>
</gene>
<protein>
    <submittedName>
        <fullName evidence="1">Inter-alpha-trypsin inhibitor heavy chain H4</fullName>
    </submittedName>
</protein>
<evidence type="ECO:0000313" key="2">
    <source>
        <dbReference type="Proteomes" id="UP000010556"/>
    </source>
</evidence>
<dbReference type="AlphaFoldDB" id="L5MEH9"/>
<organism evidence="1 2">
    <name type="scientific">Myotis davidii</name>
    <name type="common">David's myotis</name>
    <dbReference type="NCBI Taxonomy" id="225400"/>
    <lineage>
        <taxon>Eukaryota</taxon>
        <taxon>Metazoa</taxon>
        <taxon>Chordata</taxon>
        <taxon>Craniata</taxon>
        <taxon>Vertebrata</taxon>
        <taxon>Euteleostomi</taxon>
        <taxon>Mammalia</taxon>
        <taxon>Eutheria</taxon>
        <taxon>Laurasiatheria</taxon>
        <taxon>Chiroptera</taxon>
        <taxon>Yangochiroptera</taxon>
        <taxon>Vespertilionidae</taxon>
        <taxon>Myotis</taxon>
    </lineage>
</organism>
<sequence>MSIGPPGFPVPSNYLFPFSKSDLDPRLPSETDVLPASRTASAAPAPIQASTFILPLPGQSGDQLCVDIKSTRGPLLLLLSDPDQGEALSSHVPEKPSAVSAQIELEAKAQKRRPGLFEGHMRLHRVTQE</sequence>
<keyword evidence="2" id="KW-1185">Reference proteome</keyword>
<reference evidence="2" key="1">
    <citation type="journal article" date="2013" name="Science">
        <title>Comparative analysis of bat genomes provides insight into the evolution of flight and immunity.</title>
        <authorList>
            <person name="Zhang G."/>
            <person name="Cowled C."/>
            <person name="Shi Z."/>
            <person name="Huang Z."/>
            <person name="Bishop-Lilly K.A."/>
            <person name="Fang X."/>
            <person name="Wynne J.W."/>
            <person name="Xiong Z."/>
            <person name="Baker M.L."/>
            <person name="Zhao W."/>
            <person name="Tachedjian M."/>
            <person name="Zhu Y."/>
            <person name="Zhou P."/>
            <person name="Jiang X."/>
            <person name="Ng J."/>
            <person name="Yang L."/>
            <person name="Wu L."/>
            <person name="Xiao J."/>
            <person name="Feng Y."/>
            <person name="Chen Y."/>
            <person name="Sun X."/>
            <person name="Zhang Y."/>
            <person name="Marsh G.A."/>
            <person name="Crameri G."/>
            <person name="Broder C.C."/>
            <person name="Frey K.G."/>
            <person name="Wang L.F."/>
            <person name="Wang J."/>
        </authorList>
    </citation>
    <scope>NUCLEOTIDE SEQUENCE [LARGE SCALE GENOMIC DNA]</scope>
</reference>
<dbReference type="Proteomes" id="UP000010556">
    <property type="component" value="Unassembled WGS sequence"/>
</dbReference>
<proteinExistence type="predicted"/>
<accession>L5MEH9</accession>
<dbReference type="EMBL" id="KB100898">
    <property type="protein sequence ID" value="ELK36994.1"/>
    <property type="molecule type" value="Genomic_DNA"/>
</dbReference>
<name>L5MEH9_MYODS</name>
<evidence type="ECO:0000313" key="1">
    <source>
        <dbReference type="EMBL" id="ELK36994.1"/>
    </source>
</evidence>